<keyword evidence="4 8" id="KW-0560">Oxidoreductase</keyword>
<dbReference type="GO" id="GO:0004497">
    <property type="term" value="F:monooxygenase activity"/>
    <property type="evidence" value="ECO:0007669"/>
    <property type="project" value="UniProtKB-KW"/>
</dbReference>
<protein>
    <recommendedName>
        <fullName evidence="11">Cytochrome P450</fullName>
    </recommendedName>
</protein>
<dbReference type="SUPFAM" id="SSF48264">
    <property type="entry name" value="Cytochrome P450"/>
    <property type="match status" value="1"/>
</dbReference>
<feature type="binding site" description="axial binding residue" evidence="7">
    <location>
        <position position="387"/>
    </location>
    <ligand>
        <name>heme</name>
        <dbReference type="ChEBI" id="CHEBI:30413"/>
    </ligand>
    <ligandPart>
        <name>Fe</name>
        <dbReference type="ChEBI" id="CHEBI:18248"/>
    </ligandPart>
</feature>
<gene>
    <name evidence="9" type="ORF">RRF57_009690</name>
</gene>
<dbReference type="PANTHER" id="PTHR46206">
    <property type="entry name" value="CYTOCHROME P450"/>
    <property type="match status" value="1"/>
</dbReference>
<dbReference type="PROSITE" id="PS00086">
    <property type="entry name" value="CYTOCHROME_P450"/>
    <property type="match status" value="1"/>
</dbReference>
<keyword evidence="7 8" id="KW-0349">Heme</keyword>
<dbReference type="Gene3D" id="1.10.630.10">
    <property type="entry name" value="Cytochrome P450"/>
    <property type="match status" value="1"/>
</dbReference>
<comment type="caution">
    <text evidence="9">The sequence shown here is derived from an EMBL/GenBank/DDBJ whole genome shotgun (WGS) entry which is preliminary data.</text>
</comment>
<evidence type="ECO:0000256" key="1">
    <source>
        <dbReference type="ARBA" id="ARBA00001971"/>
    </source>
</evidence>
<reference evidence="9 10" key="1">
    <citation type="submission" date="2023-10" db="EMBL/GenBank/DDBJ databases">
        <title>Draft genome sequence of Xylaria bambusicola isolate GMP-LS, the root and basal stem rot pathogen of sugarcane in Indonesia.</title>
        <authorList>
            <person name="Selvaraj P."/>
            <person name="Muralishankar V."/>
            <person name="Muruganantham S."/>
            <person name="Sp S."/>
            <person name="Haryani S."/>
            <person name="Lau K.J.X."/>
            <person name="Naqvi N.I."/>
        </authorList>
    </citation>
    <scope>NUCLEOTIDE SEQUENCE [LARGE SCALE GENOMIC DNA]</scope>
    <source>
        <strain evidence="9">GMP-LS</strain>
    </source>
</reference>
<dbReference type="Proteomes" id="UP001305414">
    <property type="component" value="Unassembled WGS sequence"/>
</dbReference>
<name>A0AAN7UW12_9PEZI</name>
<accession>A0AAN7UW12</accession>
<dbReference type="GO" id="GO:0016705">
    <property type="term" value="F:oxidoreductase activity, acting on paired donors, with incorporation or reduction of molecular oxygen"/>
    <property type="evidence" value="ECO:0007669"/>
    <property type="project" value="InterPro"/>
</dbReference>
<sequence>MNMYNSGNAERPMLFLPMKYLEEVRGARSNVMSLPKALDQRAGLDKIGGFLLSEHVVSVVRLAMTRALTQLTPEVNDKCVAAYKEFMPPCTEWTEVNTMQLILRIWTRMISHVIVGAELSQSNAWLEEMNLFVPTCIKAVFSLRNGYSSSTYWLARYTNNDIKAIFRLRSRVAKLLEPLLRDRVEAVRLRTQDDTGRKKIDLHADAIQWFVEEYTRRGIKPTADQLAQDILTLSLVSLASTTATTLGVIYDLLDRPDSLLEIKQELKQSFGGMGDKISRQALSQLIVLDSFAKESQRLNPINQISMHRLVLQDHTFKDGLRVPAGTDIGFTNEQISKDSATWGEDGDKFDAHRFLRLRETGESADSRAPMTAVTHDMLPWGTGAHACPGRFLAADGIKMMVLNLLFMYDVKYPAGITSRPKNDDAHLTMGPAAKMPLLFRQKGTYGFD</sequence>
<comment type="cofactor">
    <cofactor evidence="1 7">
        <name>heme</name>
        <dbReference type="ChEBI" id="CHEBI:30413"/>
    </cofactor>
</comment>
<dbReference type="InterPro" id="IPR001128">
    <property type="entry name" value="Cyt_P450"/>
</dbReference>
<evidence type="ECO:0000256" key="7">
    <source>
        <dbReference type="PIRSR" id="PIRSR602403-1"/>
    </source>
</evidence>
<keyword evidence="6 8" id="KW-0503">Monooxygenase</keyword>
<evidence type="ECO:0000256" key="2">
    <source>
        <dbReference type="ARBA" id="ARBA00010617"/>
    </source>
</evidence>
<keyword evidence="5 7" id="KW-0408">Iron</keyword>
<dbReference type="GO" id="GO:0020037">
    <property type="term" value="F:heme binding"/>
    <property type="evidence" value="ECO:0007669"/>
    <property type="project" value="InterPro"/>
</dbReference>
<dbReference type="PRINTS" id="PR00465">
    <property type="entry name" value="EP450IV"/>
</dbReference>
<dbReference type="InterPro" id="IPR017972">
    <property type="entry name" value="Cyt_P450_CS"/>
</dbReference>
<dbReference type="PANTHER" id="PTHR46206:SF4">
    <property type="entry name" value="P450, PUTATIVE (EUROFUNG)-RELATED"/>
    <property type="match status" value="1"/>
</dbReference>
<dbReference type="Pfam" id="PF00067">
    <property type="entry name" value="p450"/>
    <property type="match status" value="1"/>
</dbReference>
<keyword evidence="10" id="KW-1185">Reference proteome</keyword>
<evidence type="ECO:0000256" key="5">
    <source>
        <dbReference type="ARBA" id="ARBA00023004"/>
    </source>
</evidence>
<dbReference type="InterPro" id="IPR036396">
    <property type="entry name" value="Cyt_P450_sf"/>
</dbReference>
<proteinExistence type="inferred from homology"/>
<evidence type="ECO:0000256" key="4">
    <source>
        <dbReference type="ARBA" id="ARBA00023002"/>
    </source>
</evidence>
<comment type="similarity">
    <text evidence="2 8">Belongs to the cytochrome P450 family.</text>
</comment>
<keyword evidence="3 7" id="KW-0479">Metal-binding</keyword>
<evidence type="ECO:0000256" key="3">
    <source>
        <dbReference type="ARBA" id="ARBA00022723"/>
    </source>
</evidence>
<evidence type="ECO:0000256" key="8">
    <source>
        <dbReference type="RuleBase" id="RU000461"/>
    </source>
</evidence>
<dbReference type="InterPro" id="IPR002403">
    <property type="entry name" value="Cyt_P450_E_grp-IV"/>
</dbReference>
<organism evidence="9 10">
    <name type="scientific">Xylaria bambusicola</name>
    <dbReference type="NCBI Taxonomy" id="326684"/>
    <lineage>
        <taxon>Eukaryota</taxon>
        <taxon>Fungi</taxon>
        <taxon>Dikarya</taxon>
        <taxon>Ascomycota</taxon>
        <taxon>Pezizomycotina</taxon>
        <taxon>Sordariomycetes</taxon>
        <taxon>Xylariomycetidae</taxon>
        <taxon>Xylariales</taxon>
        <taxon>Xylariaceae</taxon>
        <taxon>Xylaria</taxon>
    </lineage>
</organism>
<dbReference type="EMBL" id="JAWHQM010000037">
    <property type="protein sequence ID" value="KAK5633976.1"/>
    <property type="molecule type" value="Genomic_DNA"/>
</dbReference>
<evidence type="ECO:0000313" key="9">
    <source>
        <dbReference type="EMBL" id="KAK5633976.1"/>
    </source>
</evidence>
<evidence type="ECO:0008006" key="11">
    <source>
        <dbReference type="Google" id="ProtNLM"/>
    </source>
</evidence>
<evidence type="ECO:0000313" key="10">
    <source>
        <dbReference type="Proteomes" id="UP001305414"/>
    </source>
</evidence>
<dbReference type="AlphaFoldDB" id="A0AAN7UW12"/>
<evidence type="ECO:0000256" key="6">
    <source>
        <dbReference type="ARBA" id="ARBA00023033"/>
    </source>
</evidence>
<dbReference type="CDD" id="cd11041">
    <property type="entry name" value="CYP503A1-like"/>
    <property type="match status" value="1"/>
</dbReference>
<dbReference type="GO" id="GO:0005506">
    <property type="term" value="F:iron ion binding"/>
    <property type="evidence" value="ECO:0007669"/>
    <property type="project" value="InterPro"/>
</dbReference>